<dbReference type="Proteomes" id="UP000756346">
    <property type="component" value="Unassembled WGS sequence"/>
</dbReference>
<evidence type="ECO:0000256" key="1">
    <source>
        <dbReference type="SAM" id="MobiDB-lite"/>
    </source>
</evidence>
<evidence type="ECO:0000313" key="3">
    <source>
        <dbReference type="EMBL" id="KAH7024973.1"/>
    </source>
</evidence>
<evidence type="ECO:0000259" key="2">
    <source>
        <dbReference type="Pfam" id="PF24494"/>
    </source>
</evidence>
<feature type="region of interest" description="Disordered" evidence="1">
    <location>
        <begin position="36"/>
        <end position="91"/>
    </location>
</feature>
<feature type="compositionally biased region" description="Acidic residues" evidence="1">
    <location>
        <begin position="45"/>
        <end position="80"/>
    </location>
</feature>
<dbReference type="PANTHER" id="PTHR40781">
    <property type="match status" value="1"/>
</dbReference>
<reference evidence="3" key="1">
    <citation type="journal article" date="2021" name="Nat. Commun.">
        <title>Genetic determinants of endophytism in the Arabidopsis root mycobiome.</title>
        <authorList>
            <person name="Mesny F."/>
            <person name="Miyauchi S."/>
            <person name="Thiergart T."/>
            <person name="Pickel B."/>
            <person name="Atanasova L."/>
            <person name="Karlsson M."/>
            <person name="Huettel B."/>
            <person name="Barry K.W."/>
            <person name="Haridas S."/>
            <person name="Chen C."/>
            <person name="Bauer D."/>
            <person name="Andreopoulos W."/>
            <person name="Pangilinan J."/>
            <person name="LaButti K."/>
            <person name="Riley R."/>
            <person name="Lipzen A."/>
            <person name="Clum A."/>
            <person name="Drula E."/>
            <person name="Henrissat B."/>
            <person name="Kohler A."/>
            <person name="Grigoriev I.V."/>
            <person name="Martin F.M."/>
            <person name="Hacquard S."/>
        </authorList>
    </citation>
    <scope>NUCLEOTIDE SEQUENCE</scope>
    <source>
        <strain evidence="3">MPI-CAGE-CH-0230</strain>
    </source>
</reference>
<proteinExistence type="predicted"/>
<dbReference type="GeneID" id="70190715"/>
<feature type="region of interest" description="Disordered" evidence="1">
    <location>
        <begin position="1"/>
        <end position="23"/>
    </location>
</feature>
<accession>A0A9P8Y0G4</accession>
<dbReference type="RefSeq" id="XP_046008521.1">
    <property type="nucleotide sequence ID" value="XM_046161169.1"/>
</dbReference>
<gene>
    <name evidence="3" type="ORF">B0I36DRAFT_387373</name>
</gene>
<keyword evidence="4" id="KW-1185">Reference proteome</keyword>
<name>A0A9P8Y0G4_9PEZI</name>
<dbReference type="AlphaFoldDB" id="A0A9P8Y0G4"/>
<dbReference type="PANTHER" id="PTHR40781:SF1">
    <property type="match status" value="1"/>
</dbReference>
<dbReference type="OrthoDB" id="5151300at2759"/>
<sequence length="243" mass="27246">MFIPRNVVSSQDDLVAHTPPESVGVDLDSAFENLALDAGGINEEGNNEAEIGEENEDNDGEAEDDTSSDDDGNSSADDSDSTISTPDLHSAAESQRLTDLLGLPTTLWRVQHRWSQSRLDQATNDYLAAAQRPISSNVVHDRDLRAAVERHVVWSDWSARSCFLSTMSCEMHMRNWVTKTGVRDPVLLKIDVETLLRAVEPRFREGAVLDMEWLKEEWGLDYGYARDEYLIVNRIPREAIVSK</sequence>
<organism evidence="3 4">
    <name type="scientific">Microdochium trichocladiopsis</name>
    <dbReference type="NCBI Taxonomy" id="1682393"/>
    <lineage>
        <taxon>Eukaryota</taxon>
        <taxon>Fungi</taxon>
        <taxon>Dikarya</taxon>
        <taxon>Ascomycota</taxon>
        <taxon>Pezizomycotina</taxon>
        <taxon>Sordariomycetes</taxon>
        <taxon>Xylariomycetidae</taxon>
        <taxon>Xylariales</taxon>
        <taxon>Microdochiaceae</taxon>
        <taxon>Microdochium</taxon>
    </lineage>
</organism>
<feature type="domain" description="DUF7587" evidence="2">
    <location>
        <begin position="103"/>
        <end position="242"/>
    </location>
</feature>
<protein>
    <recommendedName>
        <fullName evidence="2">DUF7587 domain-containing protein</fullName>
    </recommendedName>
</protein>
<comment type="caution">
    <text evidence="3">The sequence shown here is derived from an EMBL/GenBank/DDBJ whole genome shotgun (WGS) entry which is preliminary data.</text>
</comment>
<dbReference type="EMBL" id="JAGTJQ010000009">
    <property type="protein sequence ID" value="KAH7024973.1"/>
    <property type="molecule type" value="Genomic_DNA"/>
</dbReference>
<dbReference type="InterPro" id="IPR056009">
    <property type="entry name" value="DUF7587"/>
</dbReference>
<evidence type="ECO:0000313" key="4">
    <source>
        <dbReference type="Proteomes" id="UP000756346"/>
    </source>
</evidence>
<dbReference type="Pfam" id="PF24494">
    <property type="entry name" value="DUF7587"/>
    <property type="match status" value="1"/>
</dbReference>